<reference evidence="2 3" key="1">
    <citation type="journal article" date="2019" name="Int. J. Syst. Evol. Microbiol.">
        <title>The Global Catalogue of Microorganisms (GCM) 10K type strain sequencing project: providing services to taxonomists for standard genome sequencing and annotation.</title>
        <authorList>
            <consortium name="The Broad Institute Genomics Platform"/>
            <consortium name="The Broad Institute Genome Sequencing Center for Infectious Disease"/>
            <person name="Wu L."/>
            <person name="Ma J."/>
        </authorList>
    </citation>
    <scope>NUCLEOTIDE SEQUENCE [LARGE SCALE GENOMIC DNA]</scope>
    <source>
        <strain evidence="2 3">JCM 5067</strain>
    </source>
</reference>
<gene>
    <name evidence="2" type="ORF">GCM10010394_63100</name>
</gene>
<protein>
    <submittedName>
        <fullName evidence="2">Uncharacterized protein</fullName>
    </submittedName>
</protein>
<accession>A0ABN1GYN1</accession>
<evidence type="ECO:0000313" key="3">
    <source>
        <dbReference type="Proteomes" id="UP001500668"/>
    </source>
</evidence>
<keyword evidence="3" id="KW-1185">Reference proteome</keyword>
<dbReference type="EMBL" id="BAAACA010000052">
    <property type="protein sequence ID" value="GAA0623735.1"/>
    <property type="molecule type" value="Genomic_DNA"/>
</dbReference>
<proteinExistence type="predicted"/>
<feature type="region of interest" description="Disordered" evidence="1">
    <location>
        <begin position="49"/>
        <end position="74"/>
    </location>
</feature>
<evidence type="ECO:0000256" key="1">
    <source>
        <dbReference type="SAM" id="MobiDB-lite"/>
    </source>
</evidence>
<evidence type="ECO:0000313" key="2">
    <source>
        <dbReference type="EMBL" id="GAA0623735.1"/>
    </source>
</evidence>
<sequence>MPVGSDPHRVTIEATPTDFPRSAFYAVAYDKAGNHSPVDTGFEVTSLHTAAPERIYGPGKDPARDSPDRTCPAT</sequence>
<organism evidence="2 3">
    <name type="scientific">Streptomyces crystallinus</name>
    <dbReference type="NCBI Taxonomy" id="68191"/>
    <lineage>
        <taxon>Bacteria</taxon>
        <taxon>Bacillati</taxon>
        <taxon>Actinomycetota</taxon>
        <taxon>Actinomycetes</taxon>
        <taxon>Kitasatosporales</taxon>
        <taxon>Streptomycetaceae</taxon>
        <taxon>Streptomyces</taxon>
    </lineage>
</organism>
<name>A0ABN1GYN1_9ACTN</name>
<dbReference type="Proteomes" id="UP001500668">
    <property type="component" value="Unassembled WGS sequence"/>
</dbReference>
<comment type="caution">
    <text evidence="2">The sequence shown here is derived from an EMBL/GenBank/DDBJ whole genome shotgun (WGS) entry which is preliminary data.</text>
</comment>